<sequence>METLAAGAYYIRNGPFPFSRSHIEDKSLNPKAVFTLWKGSEEKPGKPLFTSNVYTLIQSKRRSRPTGVLPESGHKQKLFAFLRGERATVWKVEPVALVVMISYVITSAVDGKFWVSTPPQPGAVPGEEHQIEVKTLILNPVDPRYSSEAIFEIVRA</sequence>
<dbReference type="Gene3D" id="2.80.10.50">
    <property type="match status" value="1"/>
</dbReference>
<dbReference type="OrthoDB" id="3439489at2759"/>
<proteinExistence type="predicted"/>
<name>A0A8H5GHJ0_9AGAR</name>
<comment type="caution">
    <text evidence="1">The sequence shown here is derived from an EMBL/GenBank/DDBJ whole genome shotgun (WGS) entry which is preliminary data.</text>
</comment>
<dbReference type="AlphaFoldDB" id="A0A8H5GHJ0"/>
<dbReference type="InterPro" id="IPR031755">
    <property type="entry name" value="Inhibitor_I66"/>
</dbReference>
<dbReference type="EMBL" id="JAACJN010000180">
    <property type="protein sequence ID" value="KAF5364860.1"/>
    <property type="molecule type" value="Genomic_DNA"/>
</dbReference>
<keyword evidence="2" id="KW-1185">Reference proteome</keyword>
<gene>
    <name evidence="1" type="ORF">D9757_012742</name>
</gene>
<dbReference type="Pfam" id="PF16850">
    <property type="entry name" value="Inhibitor_I66"/>
    <property type="match status" value="1"/>
</dbReference>
<evidence type="ECO:0000313" key="2">
    <source>
        <dbReference type="Proteomes" id="UP000518752"/>
    </source>
</evidence>
<reference evidence="1 2" key="1">
    <citation type="journal article" date="2020" name="ISME J.">
        <title>Uncovering the hidden diversity of litter-decomposition mechanisms in mushroom-forming fungi.</title>
        <authorList>
            <person name="Floudas D."/>
            <person name="Bentzer J."/>
            <person name="Ahren D."/>
            <person name="Johansson T."/>
            <person name="Persson P."/>
            <person name="Tunlid A."/>
        </authorList>
    </citation>
    <scope>NUCLEOTIDE SEQUENCE [LARGE SCALE GENOMIC DNA]</scope>
    <source>
        <strain evidence="1 2">CBS 406.79</strain>
    </source>
</reference>
<organism evidence="1 2">
    <name type="scientific">Collybiopsis confluens</name>
    <dbReference type="NCBI Taxonomy" id="2823264"/>
    <lineage>
        <taxon>Eukaryota</taxon>
        <taxon>Fungi</taxon>
        <taxon>Dikarya</taxon>
        <taxon>Basidiomycota</taxon>
        <taxon>Agaricomycotina</taxon>
        <taxon>Agaricomycetes</taxon>
        <taxon>Agaricomycetidae</taxon>
        <taxon>Agaricales</taxon>
        <taxon>Marasmiineae</taxon>
        <taxon>Omphalotaceae</taxon>
        <taxon>Collybiopsis</taxon>
    </lineage>
</organism>
<dbReference type="GO" id="GO:0004867">
    <property type="term" value="F:serine-type endopeptidase inhibitor activity"/>
    <property type="evidence" value="ECO:0007669"/>
    <property type="project" value="InterPro"/>
</dbReference>
<evidence type="ECO:0000313" key="1">
    <source>
        <dbReference type="EMBL" id="KAF5364860.1"/>
    </source>
</evidence>
<protein>
    <submittedName>
        <fullName evidence="1">Uncharacterized protein</fullName>
    </submittedName>
</protein>
<dbReference type="Proteomes" id="UP000518752">
    <property type="component" value="Unassembled WGS sequence"/>
</dbReference>
<accession>A0A8H5GHJ0</accession>